<organism evidence="1 2">
    <name type="scientific">Nonomuraea guangzhouensis</name>
    <dbReference type="NCBI Taxonomy" id="1291555"/>
    <lineage>
        <taxon>Bacteria</taxon>
        <taxon>Bacillati</taxon>
        <taxon>Actinomycetota</taxon>
        <taxon>Actinomycetes</taxon>
        <taxon>Streptosporangiales</taxon>
        <taxon>Streptosporangiaceae</taxon>
        <taxon>Nonomuraea</taxon>
    </lineage>
</organism>
<dbReference type="Pfam" id="PF06234">
    <property type="entry name" value="TmoB"/>
    <property type="match status" value="1"/>
</dbReference>
<dbReference type="InterPro" id="IPR009355">
    <property type="entry name" value="Toluene_mOase_B"/>
</dbReference>
<dbReference type="EMBL" id="JBHUCM010000084">
    <property type="protein sequence ID" value="MFD1547834.1"/>
    <property type="molecule type" value="Genomic_DNA"/>
</dbReference>
<accession>A0ABW4GZR7</accession>
<evidence type="ECO:0000313" key="2">
    <source>
        <dbReference type="Proteomes" id="UP001597097"/>
    </source>
</evidence>
<dbReference type="RefSeq" id="WP_219536331.1">
    <property type="nucleotide sequence ID" value="NZ_JAHKRM010000029.1"/>
</dbReference>
<keyword evidence="2" id="KW-1185">Reference proteome</keyword>
<name>A0ABW4GZR7_9ACTN</name>
<protein>
    <submittedName>
        <fullName evidence="1">Toluene-4-monooxygenase system B family protein</fullName>
    </submittedName>
</protein>
<comment type="caution">
    <text evidence="1">The sequence shown here is derived from an EMBL/GenBank/DDBJ whole genome shotgun (WGS) entry which is preliminary data.</text>
</comment>
<gene>
    <name evidence="1" type="ORF">ACFSJ0_63155</name>
</gene>
<reference evidence="2" key="1">
    <citation type="journal article" date="2019" name="Int. J. Syst. Evol. Microbiol.">
        <title>The Global Catalogue of Microorganisms (GCM) 10K type strain sequencing project: providing services to taxonomists for standard genome sequencing and annotation.</title>
        <authorList>
            <consortium name="The Broad Institute Genomics Platform"/>
            <consortium name="The Broad Institute Genome Sequencing Center for Infectious Disease"/>
            <person name="Wu L."/>
            <person name="Ma J."/>
        </authorList>
    </citation>
    <scope>NUCLEOTIDE SEQUENCE [LARGE SCALE GENOMIC DNA]</scope>
    <source>
        <strain evidence="2">CGMCC 1.15399</strain>
    </source>
</reference>
<proteinExistence type="predicted"/>
<evidence type="ECO:0000313" key="1">
    <source>
        <dbReference type="EMBL" id="MFD1547834.1"/>
    </source>
</evidence>
<sequence length="83" mass="8930">MALLPLSANFENDLVALLVPVDDQDTVEVVGQKIAQLTVGHRVAARPAPIRVRHEGRVLPPEQRIGEAGVGPLDHVEAFFDAS</sequence>
<dbReference type="Proteomes" id="UP001597097">
    <property type="component" value="Unassembled WGS sequence"/>
</dbReference>